<dbReference type="PANTHER" id="PTHR34075:SF5">
    <property type="entry name" value="BLR3430 PROTEIN"/>
    <property type="match status" value="1"/>
</dbReference>
<gene>
    <name evidence="3" type="ORF">H6H00_29305</name>
</gene>
<feature type="domain" description="ChsH2 rubredoxin-like zinc ribbon" evidence="2">
    <location>
        <begin position="16"/>
        <end position="51"/>
    </location>
</feature>
<name>A0A7G7MH39_9PSEU</name>
<accession>A0A7G7MH39</accession>
<dbReference type="Pfam" id="PF01796">
    <property type="entry name" value="OB_ChsH2_C"/>
    <property type="match status" value="1"/>
</dbReference>
<feature type="domain" description="ChsH2 C-terminal OB-fold" evidence="1">
    <location>
        <begin position="53"/>
        <end position="118"/>
    </location>
</feature>
<dbReference type="InterPro" id="IPR022002">
    <property type="entry name" value="ChsH2_Znr"/>
</dbReference>
<reference evidence="3 4" key="1">
    <citation type="submission" date="2020-08" db="EMBL/GenBank/DDBJ databases">
        <authorList>
            <person name="Mo P."/>
        </authorList>
    </citation>
    <scope>NUCLEOTIDE SEQUENCE [LARGE SCALE GENOMIC DNA]</scope>
    <source>
        <strain evidence="3 4">CGMCC 4.1532</strain>
    </source>
</reference>
<organism evidence="3 4">
    <name type="scientific">Pseudonocardia petroleophila</name>
    <dbReference type="NCBI Taxonomy" id="37331"/>
    <lineage>
        <taxon>Bacteria</taxon>
        <taxon>Bacillati</taxon>
        <taxon>Actinomycetota</taxon>
        <taxon>Actinomycetes</taxon>
        <taxon>Pseudonocardiales</taxon>
        <taxon>Pseudonocardiaceae</taxon>
        <taxon>Pseudonocardia</taxon>
    </lineage>
</organism>
<evidence type="ECO:0000259" key="1">
    <source>
        <dbReference type="Pfam" id="PF01796"/>
    </source>
</evidence>
<dbReference type="EMBL" id="CP060131">
    <property type="protein sequence ID" value="QNG52100.1"/>
    <property type="molecule type" value="Genomic_DNA"/>
</dbReference>
<sequence length="133" mass="14502">MTRPTPHPSPVTRPFWEACARHELVLQRCAACSASVFYPRSVCPVCGSSRLGWEAASGTGTLYSYTVARRATHRKLADRVPYVIAIVELDEGPRLTSTVVGTDPDDLTIGARLRVDFEDDGTVSVPVFRVVAP</sequence>
<proteinExistence type="predicted"/>
<dbReference type="SUPFAM" id="SSF50249">
    <property type="entry name" value="Nucleic acid-binding proteins"/>
    <property type="match status" value="1"/>
</dbReference>
<dbReference type="RefSeq" id="WP_185718850.1">
    <property type="nucleotide sequence ID" value="NZ_BAAAWI010000001.1"/>
</dbReference>
<evidence type="ECO:0000313" key="3">
    <source>
        <dbReference type="EMBL" id="QNG52100.1"/>
    </source>
</evidence>
<dbReference type="AlphaFoldDB" id="A0A7G7MH39"/>
<dbReference type="InterPro" id="IPR002878">
    <property type="entry name" value="ChsH2_C"/>
</dbReference>
<keyword evidence="4" id="KW-1185">Reference proteome</keyword>
<dbReference type="InterPro" id="IPR052513">
    <property type="entry name" value="Thioester_dehydratase-like"/>
</dbReference>
<dbReference type="KEGG" id="ppel:H6H00_29305"/>
<dbReference type="Pfam" id="PF12172">
    <property type="entry name" value="zf-ChsH2"/>
    <property type="match status" value="1"/>
</dbReference>
<protein>
    <submittedName>
        <fullName evidence="3">Zn-ribbon domain-containing OB-fold protein</fullName>
    </submittedName>
</protein>
<dbReference type="Proteomes" id="UP000515728">
    <property type="component" value="Chromosome"/>
</dbReference>
<dbReference type="InterPro" id="IPR012340">
    <property type="entry name" value="NA-bd_OB-fold"/>
</dbReference>
<evidence type="ECO:0000259" key="2">
    <source>
        <dbReference type="Pfam" id="PF12172"/>
    </source>
</evidence>
<evidence type="ECO:0000313" key="4">
    <source>
        <dbReference type="Proteomes" id="UP000515728"/>
    </source>
</evidence>
<dbReference type="Gene3D" id="6.10.30.10">
    <property type="match status" value="1"/>
</dbReference>
<dbReference type="PANTHER" id="PTHR34075">
    <property type="entry name" value="BLR3430 PROTEIN"/>
    <property type="match status" value="1"/>
</dbReference>